<gene>
    <name evidence="2" type="ORF">SDC9_123262</name>
</gene>
<comment type="caution">
    <text evidence="2">The sequence shown here is derived from an EMBL/GenBank/DDBJ whole genome shotgun (WGS) entry which is preliminary data.</text>
</comment>
<reference evidence="2" key="1">
    <citation type="submission" date="2019-08" db="EMBL/GenBank/DDBJ databases">
        <authorList>
            <person name="Kucharzyk K."/>
            <person name="Murdoch R.W."/>
            <person name="Higgins S."/>
            <person name="Loffler F."/>
        </authorList>
    </citation>
    <scope>NUCLEOTIDE SEQUENCE</scope>
</reference>
<dbReference type="AlphaFoldDB" id="A0A645CH58"/>
<accession>A0A645CH58</accession>
<name>A0A645CH58_9ZZZZ</name>
<protein>
    <submittedName>
        <fullName evidence="2">Uncharacterized protein</fullName>
    </submittedName>
</protein>
<organism evidence="2">
    <name type="scientific">bioreactor metagenome</name>
    <dbReference type="NCBI Taxonomy" id="1076179"/>
    <lineage>
        <taxon>unclassified sequences</taxon>
        <taxon>metagenomes</taxon>
        <taxon>ecological metagenomes</taxon>
    </lineage>
</organism>
<evidence type="ECO:0000313" key="2">
    <source>
        <dbReference type="EMBL" id="MPM76265.1"/>
    </source>
</evidence>
<dbReference type="EMBL" id="VSSQ01027167">
    <property type="protein sequence ID" value="MPM76265.1"/>
    <property type="molecule type" value="Genomic_DNA"/>
</dbReference>
<feature type="compositionally biased region" description="Basic residues" evidence="1">
    <location>
        <begin position="200"/>
        <end position="209"/>
    </location>
</feature>
<feature type="compositionally biased region" description="Basic and acidic residues" evidence="1">
    <location>
        <begin position="166"/>
        <end position="180"/>
    </location>
</feature>
<sequence>MRSGFRTIEQHHVEFGIMKRKHHRAHRAPCSGTADIQIETGTPGLGHMGHHRISTKPRPNRHFAAGRTKRQLHPRGIIGQFLNPLVDHGQTVAPRRQPPEARFQFLPIRPSRQPESRLERSVIFQPIFRRRARRHITVELKGAFHLLRHHPNLVFLVCPRSAPTPDSRRPDSMPETENRRPASPCPPPGPSRSSQNIRGTPRHRTHAGG</sequence>
<feature type="region of interest" description="Disordered" evidence="1">
    <location>
        <begin position="159"/>
        <end position="209"/>
    </location>
</feature>
<proteinExistence type="predicted"/>
<evidence type="ECO:0000256" key="1">
    <source>
        <dbReference type="SAM" id="MobiDB-lite"/>
    </source>
</evidence>